<dbReference type="EMBL" id="LSSL01001434">
    <property type="protein sequence ID" value="OLY82543.1"/>
    <property type="molecule type" value="Genomic_DNA"/>
</dbReference>
<gene>
    <name evidence="4" type="ORF">AYI68_g3336</name>
</gene>
<accession>A0A1R0H073</accession>
<feature type="domain" description="DDE Tnp4" evidence="3">
    <location>
        <begin position="10"/>
        <end position="58"/>
    </location>
</feature>
<keyword evidence="2" id="KW-0479">Metal-binding</keyword>
<dbReference type="Proteomes" id="UP000187455">
    <property type="component" value="Unassembled WGS sequence"/>
</dbReference>
<reference evidence="4 5" key="1">
    <citation type="journal article" date="2016" name="Mol. Biol. Evol.">
        <title>Genome-Wide Survey of Gut Fungi (Harpellales) Reveals the First Horizontally Transferred Ubiquitin Gene from a Mosquito Host.</title>
        <authorList>
            <person name="Wang Y."/>
            <person name="White M.M."/>
            <person name="Kvist S."/>
            <person name="Moncalvo J.M."/>
        </authorList>
    </citation>
    <scope>NUCLEOTIDE SEQUENCE [LARGE SCALE GENOMIC DNA]</scope>
    <source>
        <strain evidence="4 5">ALG-7-W6</strain>
    </source>
</reference>
<keyword evidence="5" id="KW-1185">Reference proteome</keyword>
<evidence type="ECO:0000259" key="3">
    <source>
        <dbReference type="Pfam" id="PF13359"/>
    </source>
</evidence>
<comment type="cofactor">
    <cofactor evidence="1">
        <name>a divalent metal cation</name>
        <dbReference type="ChEBI" id="CHEBI:60240"/>
    </cofactor>
</comment>
<organism evidence="4 5">
    <name type="scientific">Smittium mucronatum</name>
    <dbReference type="NCBI Taxonomy" id="133383"/>
    <lineage>
        <taxon>Eukaryota</taxon>
        <taxon>Fungi</taxon>
        <taxon>Fungi incertae sedis</taxon>
        <taxon>Zoopagomycota</taxon>
        <taxon>Kickxellomycotina</taxon>
        <taxon>Harpellomycetes</taxon>
        <taxon>Harpellales</taxon>
        <taxon>Legeriomycetaceae</taxon>
        <taxon>Smittium</taxon>
    </lineage>
</organism>
<dbReference type="InterPro" id="IPR027806">
    <property type="entry name" value="HARBI1_dom"/>
</dbReference>
<proteinExistence type="predicted"/>
<evidence type="ECO:0000313" key="4">
    <source>
        <dbReference type="EMBL" id="OLY82543.1"/>
    </source>
</evidence>
<evidence type="ECO:0000313" key="5">
    <source>
        <dbReference type="Proteomes" id="UP000187455"/>
    </source>
</evidence>
<comment type="caution">
    <text evidence="4">The sequence shown here is derived from an EMBL/GenBank/DDBJ whole genome shotgun (WGS) entry which is preliminary data.</text>
</comment>
<evidence type="ECO:0000256" key="1">
    <source>
        <dbReference type="ARBA" id="ARBA00001968"/>
    </source>
</evidence>
<evidence type="ECO:0000256" key="2">
    <source>
        <dbReference type="ARBA" id="ARBA00022723"/>
    </source>
</evidence>
<dbReference type="AlphaFoldDB" id="A0A1R0H073"/>
<dbReference type="Pfam" id="PF13359">
    <property type="entry name" value="DDE_Tnp_4"/>
    <property type="match status" value="1"/>
</dbReference>
<sequence length="66" mass="7604">MNLRPSGSFSDSKIFYSDKNHRYCVKIDIAVFPDGRSAFVNTELEGSTHDMTVCKKMESANREFFF</sequence>
<name>A0A1R0H073_9FUNG</name>
<protein>
    <recommendedName>
        <fullName evidence="3">DDE Tnp4 domain-containing protein</fullName>
    </recommendedName>
</protein>
<dbReference type="GO" id="GO:0046872">
    <property type="term" value="F:metal ion binding"/>
    <property type="evidence" value="ECO:0007669"/>
    <property type="project" value="UniProtKB-KW"/>
</dbReference>